<dbReference type="Gene3D" id="1.10.443.10">
    <property type="entry name" value="Intergrase catalytic core"/>
    <property type="match status" value="1"/>
</dbReference>
<evidence type="ECO:0000256" key="2">
    <source>
        <dbReference type="ARBA" id="ARBA00022908"/>
    </source>
</evidence>
<keyword evidence="7" id="KW-1185">Reference proteome</keyword>
<accession>A0A072N582</accession>
<comment type="subcellular location">
    <subcellularLocation>
        <location evidence="1">Cytoplasm</location>
    </subcellularLocation>
</comment>
<dbReference type="AlphaFoldDB" id="A0A072N582"/>
<dbReference type="SUPFAM" id="SSF56349">
    <property type="entry name" value="DNA breaking-rejoining enzymes"/>
    <property type="match status" value="1"/>
</dbReference>
<evidence type="ECO:0000313" key="7">
    <source>
        <dbReference type="Proteomes" id="UP000035057"/>
    </source>
</evidence>
<name>A0A072N582_9GAMM</name>
<keyword evidence="2" id="KW-0229">DNA integration</keyword>
<dbReference type="OrthoDB" id="8610787at2"/>
<comment type="caution">
    <text evidence="6">The sequence shown here is derived from an EMBL/GenBank/DDBJ whole genome shotgun (WGS) entry which is preliminary data.</text>
</comment>
<evidence type="ECO:0000259" key="5">
    <source>
        <dbReference type="PROSITE" id="PS51898"/>
    </source>
</evidence>
<dbReference type="InterPro" id="IPR011010">
    <property type="entry name" value="DNA_brk_join_enz"/>
</dbReference>
<dbReference type="Proteomes" id="UP000035057">
    <property type="component" value="Unassembled WGS sequence"/>
</dbReference>
<dbReference type="GO" id="GO:0005737">
    <property type="term" value="C:cytoplasm"/>
    <property type="evidence" value="ECO:0007669"/>
    <property type="project" value="UniProtKB-SubCell"/>
</dbReference>
<reference evidence="6 7" key="1">
    <citation type="submission" date="2012-12" db="EMBL/GenBank/DDBJ databases">
        <title>Genome assembly of Marinobacter sp. AK21.</title>
        <authorList>
            <person name="Khatri I."/>
            <person name="Kumar R."/>
            <person name="Vaidya B."/>
            <person name="Subramanian S."/>
            <person name="Pinnaka A."/>
        </authorList>
    </citation>
    <scope>NUCLEOTIDE SEQUENCE [LARGE SCALE GENOMIC DNA]</scope>
    <source>
        <strain evidence="6 7">AK21</strain>
    </source>
</reference>
<feature type="domain" description="Tyr recombinase" evidence="5">
    <location>
        <begin position="198"/>
        <end position="418"/>
    </location>
</feature>
<gene>
    <name evidence="6" type="ORF">D777_01071</name>
</gene>
<dbReference type="InterPro" id="IPR050090">
    <property type="entry name" value="Tyrosine_recombinase_XerCD"/>
</dbReference>
<evidence type="ECO:0000313" key="6">
    <source>
        <dbReference type="EMBL" id="KEF32437.1"/>
    </source>
</evidence>
<evidence type="ECO:0000256" key="1">
    <source>
        <dbReference type="ARBA" id="ARBA00004496"/>
    </source>
</evidence>
<protein>
    <submittedName>
        <fullName evidence="6">Site-specific recombinase XerC</fullName>
    </submittedName>
</protein>
<evidence type="ECO:0000256" key="3">
    <source>
        <dbReference type="ARBA" id="ARBA00023125"/>
    </source>
</evidence>
<dbReference type="GO" id="GO:0006310">
    <property type="term" value="P:DNA recombination"/>
    <property type="evidence" value="ECO:0007669"/>
    <property type="project" value="UniProtKB-KW"/>
</dbReference>
<dbReference type="PANTHER" id="PTHR30349">
    <property type="entry name" value="PHAGE INTEGRASE-RELATED"/>
    <property type="match status" value="1"/>
</dbReference>
<organism evidence="6 7">
    <name type="scientific">Marinobacter nitratireducens</name>
    <dbReference type="NCBI Taxonomy" id="1137280"/>
    <lineage>
        <taxon>Bacteria</taxon>
        <taxon>Pseudomonadati</taxon>
        <taxon>Pseudomonadota</taxon>
        <taxon>Gammaproteobacteria</taxon>
        <taxon>Pseudomonadales</taxon>
        <taxon>Marinobacteraceae</taxon>
        <taxon>Marinobacter</taxon>
    </lineage>
</organism>
<proteinExistence type="predicted"/>
<dbReference type="EMBL" id="ANIE01000003">
    <property type="protein sequence ID" value="KEF32437.1"/>
    <property type="molecule type" value="Genomic_DNA"/>
</dbReference>
<dbReference type="InterPro" id="IPR002104">
    <property type="entry name" value="Integrase_catalytic"/>
</dbReference>
<dbReference type="Pfam" id="PF00589">
    <property type="entry name" value="Phage_integrase"/>
    <property type="match status" value="1"/>
</dbReference>
<dbReference type="STRING" id="1137280.D777_01071"/>
<dbReference type="InterPro" id="IPR013762">
    <property type="entry name" value="Integrase-like_cat_sf"/>
</dbReference>
<dbReference type="PROSITE" id="PS51898">
    <property type="entry name" value="TYR_RECOMBINASE"/>
    <property type="match status" value="1"/>
</dbReference>
<keyword evidence="3" id="KW-0238">DNA-binding</keyword>
<dbReference type="GO" id="GO:0015074">
    <property type="term" value="P:DNA integration"/>
    <property type="evidence" value="ECO:0007669"/>
    <property type="project" value="UniProtKB-KW"/>
</dbReference>
<dbReference type="PANTHER" id="PTHR30349:SF77">
    <property type="entry name" value="TYROSINE RECOMBINASE XERC"/>
    <property type="match status" value="1"/>
</dbReference>
<dbReference type="GO" id="GO:0003677">
    <property type="term" value="F:DNA binding"/>
    <property type="evidence" value="ECO:0007669"/>
    <property type="project" value="UniProtKB-KW"/>
</dbReference>
<evidence type="ECO:0000256" key="4">
    <source>
        <dbReference type="ARBA" id="ARBA00023172"/>
    </source>
</evidence>
<dbReference type="Gene3D" id="1.10.150.130">
    <property type="match status" value="1"/>
</dbReference>
<sequence>MSSKTRFPGFPLFDTAELVHEQAELSTYPDLQAALAALDAGLESVQHDYEITQRFLTRYSDVSGTYNRFRSELQRFLNYTWLIAKRHLSQIDPDVVSSYFNFLKTPPASWVSSGIYPAFTDKDGLRRSNPAWRPMAQRSKELEAPYSVSQASLNASRTALQTFFKYLVSRDHLQRNPLLDVRKRDRNAKPNLNTDQDAAVRRLTDWQWSFLLESLTDLASANPKFERHLFVIVTMKSLFLRVSELAPRPVDRNQMRTPSFGDFRRTIVDGEPYWIYSVFGKGDKTRQVTLPDAYLDYLKRWRAHLGLPSPLPVPGESIPILPSSKGDAIGKRQVQRIYEQAMVATADRMDKQGYTDEAKQLRAIRSETHYLRHTGASQAIEAGGDIRHISEELGHANATFTESVYVNSEQARRRTEGRRRLV</sequence>
<keyword evidence="4" id="KW-0233">DNA recombination</keyword>
<dbReference type="CDD" id="cd00397">
    <property type="entry name" value="DNA_BRE_C"/>
    <property type="match status" value="1"/>
</dbReference>
<dbReference type="InterPro" id="IPR010998">
    <property type="entry name" value="Integrase_recombinase_N"/>
</dbReference>
<dbReference type="PATRIC" id="fig|1137280.3.peg.886"/>